<dbReference type="InterPro" id="IPR000306">
    <property type="entry name" value="Znf_FYVE"/>
</dbReference>
<dbReference type="SMART" id="SM00325">
    <property type="entry name" value="RhoGEF"/>
    <property type="match status" value="1"/>
</dbReference>
<keyword evidence="3" id="KW-0344">Guanine-nucleotide releasing factor</keyword>
<dbReference type="SUPFAM" id="SSF50729">
    <property type="entry name" value="PH domain-like"/>
    <property type="match status" value="1"/>
</dbReference>
<dbReference type="Gene3D" id="1.20.900.10">
    <property type="entry name" value="Dbl homology (DH) domain"/>
    <property type="match status" value="1"/>
</dbReference>
<keyword evidence="6" id="KW-0862">Zinc</keyword>
<dbReference type="PANTHER" id="PTHR12673:SF159">
    <property type="entry name" value="LD03170P"/>
    <property type="match status" value="1"/>
</dbReference>
<dbReference type="Gene3D" id="3.30.40.10">
    <property type="entry name" value="Zinc/RING finger domain, C3HC4 (zinc finger)"/>
    <property type="match status" value="2"/>
</dbReference>
<evidence type="ECO:0000256" key="4">
    <source>
        <dbReference type="ARBA" id="ARBA00022723"/>
    </source>
</evidence>
<dbReference type="SUPFAM" id="SSF57903">
    <property type="entry name" value="FYVE/PHD zinc finger"/>
    <property type="match status" value="2"/>
</dbReference>
<dbReference type="InterPro" id="IPR011011">
    <property type="entry name" value="Znf_FYVE_PHD"/>
</dbReference>
<dbReference type="InterPro" id="IPR035899">
    <property type="entry name" value="DBL_dom_sf"/>
</dbReference>
<evidence type="ECO:0000313" key="14">
    <source>
        <dbReference type="Proteomes" id="UP001140011"/>
    </source>
</evidence>
<feature type="region of interest" description="Disordered" evidence="9">
    <location>
        <begin position="561"/>
        <end position="621"/>
    </location>
</feature>
<evidence type="ECO:0000256" key="6">
    <source>
        <dbReference type="ARBA" id="ARBA00022833"/>
    </source>
</evidence>
<dbReference type="GO" id="GO:0005856">
    <property type="term" value="C:cytoskeleton"/>
    <property type="evidence" value="ECO:0007669"/>
    <property type="project" value="UniProtKB-SubCell"/>
</dbReference>
<comment type="subcellular location">
    <subcellularLocation>
        <location evidence="1">Cytoplasm</location>
        <location evidence="1">Cytoskeleton</location>
    </subcellularLocation>
</comment>
<dbReference type="SMART" id="SM00233">
    <property type="entry name" value="PH"/>
    <property type="match status" value="1"/>
</dbReference>
<evidence type="ECO:0000256" key="3">
    <source>
        <dbReference type="ARBA" id="ARBA00022658"/>
    </source>
</evidence>
<keyword evidence="4" id="KW-0479">Metal-binding</keyword>
<reference evidence="13" key="1">
    <citation type="submission" date="2022-07" db="EMBL/GenBank/DDBJ databases">
        <title>Phylogenomic reconstructions and comparative analyses of Kickxellomycotina fungi.</title>
        <authorList>
            <person name="Reynolds N.K."/>
            <person name="Stajich J.E."/>
            <person name="Barry K."/>
            <person name="Grigoriev I.V."/>
            <person name="Crous P."/>
            <person name="Smith M.E."/>
        </authorList>
    </citation>
    <scope>NUCLEOTIDE SEQUENCE</scope>
    <source>
        <strain evidence="13">BCRC 34297</strain>
    </source>
</reference>
<evidence type="ECO:0000313" key="13">
    <source>
        <dbReference type="EMBL" id="KAJ2755064.1"/>
    </source>
</evidence>
<dbReference type="Pfam" id="PF00169">
    <property type="entry name" value="PH"/>
    <property type="match status" value="1"/>
</dbReference>
<protein>
    <submittedName>
        <fullName evidence="13">Uncharacterized protein</fullName>
    </submittedName>
</protein>
<feature type="domain" description="DH" evidence="11">
    <location>
        <begin position="23"/>
        <end position="217"/>
    </location>
</feature>
<comment type="caution">
    <text evidence="13">The sequence shown here is derived from an EMBL/GenBank/DDBJ whole genome shotgun (WGS) entry which is preliminary data.</text>
</comment>
<dbReference type="SMART" id="SM00064">
    <property type="entry name" value="FYVE"/>
    <property type="match status" value="1"/>
</dbReference>
<keyword evidence="7" id="KW-0206">Cytoskeleton</keyword>
<keyword evidence="2" id="KW-0963">Cytoplasm</keyword>
<gene>
    <name evidence="13" type="ORF">GGI19_001955</name>
</gene>
<feature type="domain" description="PH" evidence="10">
    <location>
        <begin position="246"/>
        <end position="343"/>
    </location>
</feature>
<dbReference type="InterPro" id="IPR051092">
    <property type="entry name" value="FYVE_RhoGEF_PH"/>
</dbReference>
<dbReference type="InterPro" id="IPR001849">
    <property type="entry name" value="PH_domain"/>
</dbReference>
<evidence type="ECO:0000259" key="10">
    <source>
        <dbReference type="PROSITE" id="PS50003"/>
    </source>
</evidence>
<dbReference type="OrthoDB" id="660555at2759"/>
<sequence length="895" mass="97946">MANGSAEANCVPRDMATQRILIKRANIAAEILDTERTYVEGLGLIEKLFISPLLASAQQHGPILSRKEVRQLFANFPDIITLSRELLAQLEARIGPGATPRWDPATGRIGDIFLRIAPFLKMYSLYLRNFRSALADISRWLIANQAFSRFIQQANASPECKGLTFQSYLLLPVQRIPRYKMLLEDLLKHTSPAHIDHQSISDALRTIEEVATFVNENIQEHEMTLSIIEIQRMLGLKETLLVPGRRLVKVGTLTKICRKNHQHRQFYLFSDILLYSSSPPPLSDDQSGHRKVPLEDCKVMDVPDAADCRNQFTIISREKSFIVYTASAAEKADWMSALMRMITERREARDTLQMDNSLRRRIARARRSTMMQFPRVAENFDAPVWDPDESSDRCYICFRDFTLFLRRHHCRACGKIVCNACSRKNIMFVGRASIESKEGRGCDQCIARLFGREALESPQGTLHKLLSQSRHSLDPGALVQSLSALTIGPGGLRGHLSTSRRPSAPWIAAATDQSSAADRSASSITCISESPTASSAHIEGIVLPSVTQVVQASPELLQSRIFGRSRRARADSEPCSPEPKSGSAAATPDRPSTPLPDFSRISRSGSVADTPSPRLSSGSVTRSARLSLVLKRNAIKHSSTGSTVEWDSAHVSARSTVMYDSPPMQAADAHSPVSTMSHNRVSFVSSSCSTVVSDSSVKQSRARVRRPTAFMTSDSSTAGTATDQVKSAIRSSSALGSSHCSLVGLYDDVSPINSAGSHPSLVSQAAPPKLTLVQAEATAARGRTSTNNGTLCSLCHGDFTMQDSQHQCTSCLSLVCSKCINYQQAAGSKSNKSSSRSSDSSTPNLSRILSMYIPEGYEHLPGDTVCNSCATFTSECKSGDKRQRAGVPHTLPARV</sequence>
<evidence type="ECO:0000259" key="11">
    <source>
        <dbReference type="PROSITE" id="PS50010"/>
    </source>
</evidence>
<dbReference type="AlphaFoldDB" id="A0A9W8GWT3"/>
<evidence type="ECO:0000256" key="7">
    <source>
        <dbReference type="ARBA" id="ARBA00023212"/>
    </source>
</evidence>
<feature type="domain" description="FYVE-type" evidence="12">
    <location>
        <begin position="388"/>
        <end position="450"/>
    </location>
</feature>
<evidence type="ECO:0000256" key="1">
    <source>
        <dbReference type="ARBA" id="ARBA00004245"/>
    </source>
</evidence>
<dbReference type="SUPFAM" id="SSF48065">
    <property type="entry name" value="DBL homology domain (DH-domain)"/>
    <property type="match status" value="1"/>
</dbReference>
<dbReference type="PROSITE" id="PS50003">
    <property type="entry name" value="PH_DOMAIN"/>
    <property type="match status" value="1"/>
</dbReference>
<name>A0A9W8GWT3_9FUNG</name>
<dbReference type="EMBL" id="JANBUH010000080">
    <property type="protein sequence ID" value="KAJ2755064.1"/>
    <property type="molecule type" value="Genomic_DNA"/>
</dbReference>
<dbReference type="GO" id="GO:0005085">
    <property type="term" value="F:guanyl-nucleotide exchange factor activity"/>
    <property type="evidence" value="ECO:0007669"/>
    <property type="project" value="UniProtKB-KW"/>
</dbReference>
<evidence type="ECO:0000256" key="9">
    <source>
        <dbReference type="SAM" id="MobiDB-lite"/>
    </source>
</evidence>
<keyword evidence="14" id="KW-1185">Reference proteome</keyword>
<evidence type="ECO:0000256" key="8">
    <source>
        <dbReference type="PROSITE-ProRule" id="PRU00091"/>
    </source>
</evidence>
<dbReference type="PROSITE" id="PS50010">
    <property type="entry name" value="DH_2"/>
    <property type="match status" value="1"/>
</dbReference>
<dbReference type="InterPro" id="IPR017455">
    <property type="entry name" value="Znf_FYVE-rel"/>
</dbReference>
<dbReference type="PANTHER" id="PTHR12673">
    <property type="entry name" value="FACIOGENITAL DYSPLASIA PROTEIN"/>
    <property type="match status" value="1"/>
</dbReference>
<evidence type="ECO:0000256" key="2">
    <source>
        <dbReference type="ARBA" id="ARBA00022490"/>
    </source>
</evidence>
<evidence type="ECO:0000256" key="5">
    <source>
        <dbReference type="ARBA" id="ARBA00022771"/>
    </source>
</evidence>
<dbReference type="InterPro" id="IPR011993">
    <property type="entry name" value="PH-like_dom_sf"/>
</dbReference>
<evidence type="ECO:0000259" key="12">
    <source>
        <dbReference type="PROSITE" id="PS50178"/>
    </source>
</evidence>
<dbReference type="PROSITE" id="PS50178">
    <property type="entry name" value="ZF_FYVE"/>
    <property type="match status" value="1"/>
</dbReference>
<dbReference type="GO" id="GO:0008270">
    <property type="term" value="F:zinc ion binding"/>
    <property type="evidence" value="ECO:0007669"/>
    <property type="project" value="UniProtKB-KW"/>
</dbReference>
<dbReference type="GO" id="GO:0005737">
    <property type="term" value="C:cytoplasm"/>
    <property type="evidence" value="ECO:0007669"/>
    <property type="project" value="TreeGrafter"/>
</dbReference>
<dbReference type="Pfam" id="PF01363">
    <property type="entry name" value="FYVE"/>
    <property type="match status" value="1"/>
</dbReference>
<dbReference type="CDD" id="cd00065">
    <property type="entry name" value="FYVE_like_SF"/>
    <property type="match status" value="1"/>
</dbReference>
<accession>A0A9W8GWT3</accession>
<keyword evidence="5 8" id="KW-0863">Zinc-finger</keyword>
<dbReference type="InterPro" id="IPR000219">
    <property type="entry name" value="DH_dom"/>
</dbReference>
<dbReference type="Proteomes" id="UP001140011">
    <property type="component" value="Unassembled WGS sequence"/>
</dbReference>
<dbReference type="Gene3D" id="2.30.29.30">
    <property type="entry name" value="Pleckstrin-homology domain (PH domain)/Phosphotyrosine-binding domain (PTB)"/>
    <property type="match status" value="1"/>
</dbReference>
<organism evidence="13 14">
    <name type="scientific">Coemansia pectinata</name>
    <dbReference type="NCBI Taxonomy" id="1052879"/>
    <lineage>
        <taxon>Eukaryota</taxon>
        <taxon>Fungi</taxon>
        <taxon>Fungi incertae sedis</taxon>
        <taxon>Zoopagomycota</taxon>
        <taxon>Kickxellomycotina</taxon>
        <taxon>Kickxellomycetes</taxon>
        <taxon>Kickxellales</taxon>
        <taxon>Kickxellaceae</taxon>
        <taxon>Coemansia</taxon>
    </lineage>
</organism>
<dbReference type="InterPro" id="IPR013083">
    <property type="entry name" value="Znf_RING/FYVE/PHD"/>
</dbReference>
<proteinExistence type="predicted"/>
<dbReference type="CDD" id="cd00160">
    <property type="entry name" value="RhoGEF"/>
    <property type="match status" value="1"/>
</dbReference>
<feature type="compositionally biased region" description="Polar residues" evidence="9">
    <location>
        <begin position="601"/>
        <end position="621"/>
    </location>
</feature>
<dbReference type="Pfam" id="PF00621">
    <property type="entry name" value="RhoGEF"/>
    <property type="match status" value="1"/>
</dbReference>
<feature type="region of interest" description="Disordered" evidence="9">
    <location>
        <begin position="699"/>
        <end position="720"/>
    </location>
</feature>